<gene>
    <name evidence="2" type="ORF">Micbo1qcDRAFT_165428</name>
</gene>
<sequence length="93" mass="11333">MMMKICTELHQKSRRRHGPMLGHYLAAVVTMRQTTTIWMLSWRKKRHKEQARHQYSGMAAVGHLHQHGRPFRTTTTTTWMPSWRRPRRLRHYQ</sequence>
<dbReference type="AlphaFoldDB" id="A0A136IX65"/>
<keyword evidence="1" id="KW-0812">Transmembrane</keyword>
<feature type="transmembrane region" description="Helical" evidence="1">
    <location>
        <begin position="21"/>
        <end position="42"/>
    </location>
</feature>
<name>A0A136IX65_9PEZI</name>
<dbReference type="InParanoid" id="A0A136IX65"/>
<dbReference type="EMBL" id="KQ964255">
    <property type="protein sequence ID" value="KXJ89369.1"/>
    <property type="molecule type" value="Genomic_DNA"/>
</dbReference>
<evidence type="ECO:0000313" key="3">
    <source>
        <dbReference type="Proteomes" id="UP000070501"/>
    </source>
</evidence>
<keyword evidence="3" id="KW-1185">Reference proteome</keyword>
<keyword evidence="1" id="KW-1133">Transmembrane helix</keyword>
<evidence type="ECO:0000313" key="2">
    <source>
        <dbReference type="EMBL" id="KXJ89369.1"/>
    </source>
</evidence>
<organism evidence="2 3">
    <name type="scientific">Microdochium bolleyi</name>
    <dbReference type="NCBI Taxonomy" id="196109"/>
    <lineage>
        <taxon>Eukaryota</taxon>
        <taxon>Fungi</taxon>
        <taxon>Dikarya</taxon>
        <taxon>Ascomycota</taxon>
        <taxon>Pezizomycotina</taxon>
        <taxon>Sordariomycetes</taxon>
        <taxon>Xylariomycetidae</taxon>
        <taxon>Xylariales</taxon>
        <taxon>Microdochiaceae</taxon>
        <taxon>Microdochium</taxon>
    </lineage>
</organism>
<accession>A0A136IX65</accession>
<evidence type="ECO:0000256" key="1">
    <source>
        <dbReference type="SAM" id="Phobius"/>
    </source>
</evidence>
<keyword evidence="1" id="KW-0472">Membrane</keyword>
<protein>
    <submittedName>
        <fullName evidence="2">Uncharacterized protein</fullName>
    </submittedName>
</protein>
<dbReference type="Proteomes" id="UP000070501">
    <property type="component" value="Unassembled WGS sequence"/>
</dbReference>
<reference evidence="3" key="1">
    <citation type="submission" date="2016-02" db="EMBL/GenBank/DDBJ databases">
        <title>Draft genome sequence of Microdochium bolleyi, a fungal endophyte of beachgrass.</title>
        <authorList>
            <consortium name="DOE Joint Genome Institute"/>
            <person name="David A.S."/>
            <person name="May G."/>
            <person name="Haridas S."/>
            <person name="Lim J."/>
            <person name="Wang M."/>
            <person name="Labutti K."/>
            <person name="Lipzen A."/>
            <person name="Barry K."/>
            <person name="Grigoriev I.V."/>
        </authorList>
    </citation>
    <scope>NUCLEOTIDE SEQUENCE [LARGE SCALE GENOMIC DNA]</scope>
    <source>
        <strain evidence="3">J235TASD1</strain>
    </source>
</reference>
<proteinExistence type="predicted"/>